<feature type="transmembrane region" description="Helical" evidence="1">
    <location>
        <begin position="273"/>
        <end position="300"/>
    </location>
</feature>
<dbReference type="RefSeq" id="WP_226182985.1">
    <property type="nucleotide sequence ID" value="NZ_JAJADQ010000002.1"/>
</dbReference>
<evidence type="ECO:0000256" key="1">
    <source>
        <dbReference type="SAM" id="Phobius"/>
    </source>
</evidence>
<dbReference type="EMBL" id="JAJADQ010000002">
    <property type="protein sequence ID" value="MCB2376749.1"/>
    <property type="molecule type" value="Genomic_DNA"/>
</dbReference>
<comment type="caution">
    <text evidence="2">The sequence shown here is derived from an EMBL/GenBank/DDBJ whole genome shotgun (WGS) entry which is preliminary data.</text>
</comment>
<gene>
    <name evidence="2" type="ORF">LGH70_04110</name>
</gene>
<evidence type="ECO:0000313" key="3">
    <source>
        <dbReference type="Proteomes" id="UP001165297"/>
    </source>
</evidence>
<dbReference type="Proteomes" id="UP001165297">
    <property type="component" value="Unassembled WGS sequence"/>
</dbReference>
<feature type="transmembrane region" description="Helical" evidence="1">
    <location>
        <begin position="44"/>
        <end position="60"/>
    </location>
</feature>
<feature type="transmembrane region" description="Helical" evidence="1">
    <location>
        <begin position="211"/>
        <end position="230"/>
    </location>
</feature>
<keyword evidence="1" id="KW-0812">Transmembrane</keyword>
<sequence>MKAYLQLRLRILGRQQAELGWARLLLLSAVLLTLGKLLEVLLRQPAAQWAGPVAGLLMVWSGHRQRTDLGFLQIASPRFRWWLLVEYALWLLPIWGLLLSLGHVAAALATVAAVLPVPFLPIPQAVARLRQRRSLLRSEAFEWVSGFRQLGAWFCWLAGIGAAVWQQATVVPAVVLGAWSLLVTYCYTTPEPLTMVTIYGRGATAFWVRKLGLGLGLYLLTAAPFFVLMGRSPASWGGAAGLLLWGMLVVSMSIMGKYTFYPQPTLVRLTQGGVVVVALLPLLSAPYAPLLVAAFGGLVWKSRHRLKHYWHA</sequence>
<feature type="transmembrane region" description="Helical" evidence="1">
    <location>
        <begin position="242"/>
        <end position="261"/>
    </location>
</feature>
<reference evidence="2" key="1">
    <citation type="submission" date="2021-10" db="EMBL/GenBank/DDBJ databases">
        <authorList>
            <person name="Dean J.D."/>
            <person name="Kim M.K."/>
            <person name="Newey C.N."/>
            <person name="Stoker T.S."/>
            <person name="Thompson D.W."/>
            <person name="Grose J.H."/>
        </authorList>
    </citation>
    <scope>NUCLEOTIDE SEQUENCE</scope>
    <source>
        <strain evidence="2">BT635</strain>
    </source>
</reference>
<organism evidence="2 3">
    <name type="scientific">Hymenobacter nitidus</name>
    <dbReference type="NCBI Taxonomy" id="2880929"/>
    <lineage>
        <taxon>Bacteria</taxon>
        <taxon>Pseudomonadati</taxon>
        <taxon>Bacteroidota</taxon>
        <taxon>Cytophagia</taxon>
        <taxon>Cytophagales</taxon>
        <taxon>Hymenobacteraceae</taxon>
        <taxon>Hymenobacter</taxon>
    </lineage>
</organism>
<protein>
    <submittedName>
        <fullName evidence="2">Uncharacterized protein</fullName>
    </submittedName>
</protein>
<keyword evidence="1" id="KW-1133">Transmembrane helix</keyword>
<name>A0ABS8ACI8_9BACT</name>
<evidence type="ECO:0000313" key="2">
    <source>
        <dbReference type="EMBL" id="MCB2376749.1"/>
    </source>
</evidence>
<feature type="transmembrane region" description="Helical" evidence="1">
    <location>
        <begin position="81"/>
        <end position="98"/>
    </location>
</feature>
<feature type="transmembrane region" description="Helical" evidence="1">
    <location>
        <begin position="21"/>
        <end position="38"/>
    </location>
</feature>
<keyword evidence="1" id="KW-0472">Membrane</keyword>
<feature type="transmembrane region" description="Helical" evidence="1">
    <location>
        <begin position="170"/>
        <end position="190"/>
    </location>
</feature>
<proteinExistence type="predicted"/>
<keyword evidence="3" id="KW-1185">Reference proteome</keyword>
<accession>A0ABS8ACI8</accession>